<dbReference type="InterPro" id="IPR002347">
    <property type="entry name" value="SDR_fam"/>
</dbReference>
<dbReference type="AlphaFoldDB" id="D9S586"/>
<dbReference type="NCBIfam" id="NF004200">
    <property type="entry name" value="PRK05653.1-5"/>
    <property type="match status" value="1"/>
</dbReference>
<protein>
    <submittedName>
        <fullName evidence="4">Putative 3-oxoacyl-(Acyl-carrier-protein) reductase</fullName>
    </submittedName>
</protein>
<evidence type="ECO:0000256" key="2">
    <source>
        <dbReference type="ARBA" id="ARBA00023002"/>
    </source>
</evidence>
<dbReference type="GO" id="GO:0016491">
    <property type="term" value="F:oxidoreductase activity"/>
    <property type="evidence" value="ECO:0007669"/>
    <property type="project" value="UniProtKB-KW"/>
</dbReference>
<dbReference type="NCBIfam" id="TIGR01831">
    <property type="entry name" value="fabG_rel"/>
    <property type="match status" value="1"/>
</dbReference>
<dbReference type="KEGG" id="fsc:FSU_0265"/>
<organism evidence="4 5">
    <name type="scientific">Fibrobacter succinogenes (strain ATCC 19169 / S85)</name>
    <dbReference type="NCBI Taxonomy" id="59374"/>
    <lineage>
        <taxon>Bacteria</taxon>
        <taxon>Pseudomonadati</taxon>
        <taxon>Fibrobacterota</taxon>
        <taxon>Fibrobacteria</taxon>
        <taxon>Fibrobacterales</taxon>
        <taxon>Fibrobacteraceae</taxon>
        <taxon>Fibrobacter</taxon>
    </lineage>
</organism>
<dbReference type="InterPro" id="IPR036291">
    <property type="entry name" value="NAD(P)-bd_dom_sf"/>
</dbReference>
<dbReference type="EMBL" id="CP002158">
    <property type="protein sequence ID" value="ADL26723.1"/>
    <property type="molecule type" value="Genomic_DNA"/>
</dbReference>
<dbReference type="InterPro" id="IPR057326">
    <property type="entry name" value="KR_dom"/>
</dbReference>
<dbReference type="PANTHER" id="PTHR42879:SF2">
    <property type="entry name" value="3-OXOACYL-[ACYL-CARRIER-PROTEIN] REDUCTASE FABG"/>
    <property type="match status" value="1"/>
</dbReference>
<dbReference type="InterPro" id="IPR050259">
    <property type="entry name" value="SDR"/>
</dbReference>
<dbReference type="STRING" id="59374.FSU_0265"/>
<evidence type="ECO:0000313" key="5">
    <source>
        <dbReference type="Proteomes" id="UP000000517"/>
    </source>
</evidence>
<dbReference type="Pfam" id="PF13561">
    <property type="entry name" value="adh_short_C2"/>
    <property type="match status" value="1"/>
</dbReference>
<proteinExistence type="inferred from homology"/>
<evidence type="ECO:0000259" key="3">
    <source>
        <dbReference type="SMART" id="SM00822"/>
    </source>
</evidence>
<gene>
    <name evidence="4" type="ordered locus">FSU_0265</name>
</gene>
<name>D9S586_FIBSS</name>
<comment type="similarity">
    <text evidence="1">Belongs to the short-chain dehydrogenases/reductases (SDR) family.</text>
</comment>
<dbReference type="eggNOG" id="COG1028">
    <property type="taxonomic scope" value="Bacteria"/>
</dbReference>
<dbReference type="Proteomes" id="UP000000517">
    <property type="component" value="Chromosome"/>
</dbReference>
<evidence type="ECO:0000256" key="1">
    <source>
        <dbReference type="ARBA" id="ARBA00006484"/>
    </source>
</evidence>
<dbReference type="PANTHER" id="PTHR42879">
    <property type="entry name" value="3-OXOACYL-(ACYL-CARRIER-PROTEIN) REDUCTASE"/>
    <property type="match status" value="1"/>
</dbReference>
<dbReference type="SUPFAM" id="SSF51735">
    <property type="entry name" value="NAD(P)-binding Rossmann-fold domains"/>
    <property type="match status" value="1"/>
</dbReference>
<dbReference type="Gene3D" id="3.40.50.720">
    <property type="entry name" value="NAD(P)-binding Rossmann-like Domain"/>
    <property type="match status" value="1"/>
</dbReference>
<accession>D9S586</accession>
<sequence>MMQRYGMENEKSVLITGASGGIGLAIAEAVAKEGYTVVAHYNRNSAPIDELAERIRANGGKIRTLQFNICDREQCKEVLEKDIAENGVYYGVVTNAGVCADAAFPAMTDEFWDKVLNTNLNGFYNVVHPIVLPMCRKRKGRIITISSVSGVIGNRGQVNYSASKAGLIGATKALATELASRNITVNSVAPGVIETEMIKDAPLDMILPTIPMKRVGKPEEVAATVVFLLSEGAAYITRQVISVNGGLA</sequence>
<feature type="domain" description="Ketoreductase" evidence="3">
    <location>
        <begin position="11"/>
        <end position="196"/>
    </location>
</feature>
<keyword evidence="2" id="KW-0560">Oxidoreductase</keyword>
<dbReference type="SMART" id="SM00822">
    <property type="entry name" value="PKS_KR"/>
    <property type="match status" value="1"/>
</dbReference>
<dbReference type="PRINTS" id="PR00080">
    <property type="entry name" value="SDRFAMILY"/>
</dbReference>
<dbReference type="InterPro" id="IPR011285">
    <property type="entry name" value="FabG-rel"/>
</dbReference>
<dbReference type="PATRIC" id="fig|59374.8.peg.259"/>
<reference evidence="5" key="1">
    <citation type="submission" date="2010-08" db="EMBL/GenBank/DDBJ databases">
        <title>Complete sequence of Fibrobacter succinogenes subsp. succinogenes S85.</title>
        <authorList>
            <person name="Durkin A.S."/>
            <person name="Nelson K.E."/>
            <person name="Morrison M."/>
            <person name="Forsberg C.W."/>
            <person name="Wilson D.B."/>
            <person name="Russell J.B."/>
            <person name="Cann I.K.O."/>
            <person name="Mackie R.I."/>
            <person name="White B.A."/>
        </authorList>
    </citation>
    <scope>NUCLEOTIDE SEQUENCE [LARGE SCALE GENOMIC DNA]</scope>
    <source>
        <strain evidence="5">ATCC 19169 / S85</strain>
    </source>
</reference>
<dbReference type="NCBIfam" id="NF009466">
    <property type="entry name" value="PRK12826.1-2"/>
    <property type="match status" value="1"/>
</dbReference>
<dbReference type="HOGENOM" id="CLU_010194_1_3_0"/>
<dbReference type="FunFam" id="3.40.50.720:FF:000173">
    <property type="entry name" value="3-oxoacyl-[acyl-carrier protein] reductase"/>
    <property type="match status" value="1"/>
</dbReference>
<evidence type="ECO:0000313" key="4">
    <source>
        <dbReference type="EMBL" id="ADL26723.1"/>
    </source>
</evidence>
<dbReference type="PRINTS" id="PR00081">
    <property type="entry name" value="GDHRDH"/>
</dbReference>